<gene>
    <name evidence="2" type="ORF">HNQ72_005089</name>
</gene>
<dbReference type="Pfam" id="PF12957">
    <property type="entry name" value="DUF3846"/>
    <property type="match status" value="1"/>
</dbReference>
<proteinExistence type="predicted"/>
<dbReference type="InterPro" id="IPR024559">
    <property type="entry name" value="DUF3846"/>
</dbReference>
<name>A0A7W9YCK6_9HYPH</name>
<dbReference type="EMBL" id="JACHEG010000008">
    <property type="protein sequence ID" value="MBB6165243.1"/>
    <property type="molecule type" value="Genomic_DNA"/>
</dbReference>
<evidence type="ECO:0000259" key="1">
    <source>
        <dbReference type="Pfam" id="PF12957"/>
    </source>
</evidence>
<comment type="caution">
    <text evidence="2">The sequence shown here is derived from an EMBL/GenBank/DDBJ whole genome shotgun (WGS) entry which is preliminary data.</text>
</comment>
<evidence type="ECO:0000313" key="2">
    <source>
        <dbReference type="EMBL" id="MBB6165243.1"/>
    </source>
</evidence>
<reference evidence="2 3" key="1">
    <citation type="submission" date="2020-08" db="EMBL/GenBank/DDBJ databases">
        <title>Genomic Encyclopedia of Type Strains, Phase IV (KMG-IV): sequencing the most valuable type-strain genomes for metagenomic binning, comparative biology and taxonomic classification.</title>
        <authorList>
            <person name="Goeker M."/>
        </authorList>
    </citation>
    <scope>NUCLEOTIDE SEQUENCE [LARGE SCALE GENOMIC DNA]</scope>
    <source>
        <strain evidence="2 3">DSM 100734</strain>
    </source>
</reference>
<evidence type="ECO:0000313" key="3">
    <source>
        <dbReference type="Proteomes" id="UP000547879"/>
    </source>
</evidence>
<dbReference type="AlphaFoldDB" id="A0A7W9YCK6"/>
<keyword evidence="3" id="KW-1185">Reference proteome</keyword>
<dbReference type="Proteomes" id="UP000547879">
    <property type="component" value="Unassembled WGS sequence"/>
</dbReference>
<accession>A0A7W9YCK6</accession>
<protein>
    <recommendedName>
        <fullName evidence="1">DUF3846 domain-containing protein</fullName>
    </recommendedName>
</protein>
<dbReference type="RefSeq" id="WP_183996362.1">
    <property type="nucleotide sequence ID" value="NZ_BMHW01000009.1"/>
</dbReference>
<sequence length="152" mass="16514">MTKTATVYVIDPASATIEAVEIEARSAFSQTYKLIDCRLVEVVAFDTHHKLIVDEEGLHDGISAFTMLDGYPQALAGKLVLVGEDDGDFFAAPKISIEDAAKRFRCVRPVLDPVFATVNEDRADAFVIGTMLNGFETRLESTMPTVIEGDAG</sequence>
<feature type="domain" description="DUF3846" evidence="1">
    <location>
        <begin position="6"/>
        <end position="104"/>
    </location>
</feature>
<organism evidence="2 3">
    <name type="scientific">Rhizobium wenxiniae</name>
    <dbReference type="NCBI Taxonomy" id="1737357"/>
    <lineage>
        <taxon>Bacteria</taxon>
        <taxon>Pseudomonadati</taxon>
        <taxon>Pseudomonadota</taxon>
        <taxon>Alphaproteobacteria</taxon>
        <taxon>Hyphomicrobiales</taxon>
        <taxon>Rhizobiaceae</taxon>
        <taxon>Rhizobium/Agrobacterium group</taxon>
        <taxon>Rhizobium</taxon>
    </lineage>
</organism>